<organism evidence="10 11">
    <name type="scientific">Streptomyces glaucosporus</name>
    <dbReference type="NCBI Taxonomy" id="284044"/>
    <lineage>
        <taxon>Bacteria</taxon>
        <taxon>Bacillati</taxon>
        <taxon>Actinomycetota</taxon>
        <taxon>Actinomycetes</taxon>
        <taxon>Kitasatosporales</taxon>
        <taxon>Streptomycetaceae</taxon>
        <taxon>Streptomyces</taxon>
    </lineage>
</organism>
<dbReference type="Pfam" id="PF08240">
    <property type="entry name" value="ADH_N"/>
    <property type="match status" value="1"/>
</dbReference>
<dbReference type="InterPro" id="IPR036291">
    <property type="entry name" value="NAD(P)-bd_dom_sf"/>
</dbReference>
<dbReference type="Gene3D" id="3.40.50.720">
    <property type="entry name" value="NAD(P)-binding Rossmann-like Domain"/>
    <property type="match status" value="1"/>
</dbReference>
<evidence type="ECO:0000256" key="7">
    <source>
        <dbReference type="ARBA" id="ARBA00049164"/>
    </source>
</evidence>
<dbReference type="InterPro" id="IPR013154">
    <property type="entry name" value="ADH-like_N"/>
</dbReference>
<keyword evidence="5" id="KW-0862">Zinc</keyword>
<evidence type="ECO:0000256" key="1">
    <source>
        <dbReference type="ARBA" id="ARBA00001947"/>
    </source>
</evidence>
<dbReference type="InterPro" id="IPR020843">
    <property type="entry name" value="ER"/>
</dbReference>
<dbReference type="PANTHER" id="PTHR42940:SF8">
    <property type="entry name" value="VACUOLAR PROTEIN SORTING-ASSOCIATED PROTEIN 11"/>
    <property type="match status" value="1"/>
</dbReference>
<evidence type="ECO:0000256" key="6">
    <source>
        <dbReference type="ARBA" id="ARBA00023002"/>
    </source>
</evidence>
<evidence type="ECO:0000256" key="5">
    <source>
        <dbReference type="ARBA" id="ARBA00022833"/>
    </source>
</evidence>
<evidence type="ECO:0000313" key="11">
    <source>
        <dbReference type="Proteomes" id="UP001500058"/>
    </source>
</evidence>
<feature type="domain" description="Enoyl reductase (ER)" evidence="9">
    <location>
        <begin position="5"/>
        <end position="347"/>
    </location>
</feature>
<name>A0ABP5VJG0_9ACTN</name>
<evidence type="ECO:0000259" key="9">
    <source>
        <dbReference type="SMART" id="SM00829"/>
    </source>
</evidence>
<evidence type="ECO:0000313" key="10">
    <source>
        <dbReference type="EMBL" id="GAA2404791.1"/>
    </source>
</evidence>
<dbReference type="SMART" id="SM00829">
    <property type="entry name" value="PKS_ER"/>
    <property type="match status" value="1"/>
</dbReference>
<keyword evidence="11" id="KW-1185">Reference proteome</keyword>
<comment type="similarity">
    <text evidence="2">Belongs to the zinc-containing alcohol dehydrogenase family.</text>
</comment>
<dbReference type="Proteomes" id="UP001500058">
    <property type="component" value="Unassembled WGS sequence"/>
</dbReference>
<accession>A0ABP5VJG0</accession>
<proteinExistence type="inferred from homology"/>
<protein>
    <recommendedName>
        <fullName evidence="3">alcohol dehydrogenase</fullName>
        <ecNumber evidence="3">1.1.1.1</ecNumber>
    </recommendedName>
</protein>
<evidence type="ECO:0000256" key="8">
    <source>
        <dbReference type="ARBA" id="ARBA00049243"/>
    </source>
</evidence>
<evidence type="ECO:0000256" key="3">
    <source>
        <dbReference type="ARBA" id="ARBA00013190"/>
    </source>
</evidence>
<gene>
    <name evidence="10" type="ORF">GCM10010420_35510</name>
</gene>
<comment type="cofactor">
    <cofactor evidence="1">
        <name>Zn(2+)</name>
        <dbReference type="ChEBI" id="CHEBI:29105"/>
    </cofactor>
</comment>
<comment type="catalytic activity">
    <reaction evidence="8">
        <text>a primary alcohol + NAD(+) = an aldehyde + NADH + H(+)</text>
        <dbReference type="Rhea" id="RHEA:10736"/>
        <dbReference type="ChEBI" id="CHEBI:15378"/>
        <dbReference type="ChEBI" id="CHEBI:15734"/>
        <dbReference type="ChEBI" id="CHEBI:17478"/>
        <dbReference type="ChEBI" id="CHEBI:57540"/>
        <dbReference type="ChEBI" id="CHEBI:57945"/>
        <dbReference type="EC" id="1.1.1.1"/>
    </reaction>
</comment>
<dbReference type="InterPro" id="IPR011032">
    <property type="entry name" value="GroES-like_sf"/>
</dbReference>
<keyword evidence="6" id="KW-0560">Oxidoreductase</keyword>
<evidence type="ECO:0000256" key="4">
    <source>
        <dbReference type="ARBA" id="ARBA00022723"/>
    </source>
</evidence>
<dbReference type="PANTHER" id="PTHR42940">
    <property type="entry name" value="ALCOHOL DEHYDROGENASE 1-RELATED"/>
    <property type="match status" value="1"/>
</dbReference>
<comment type="catalytic activity">
    <reaction evidence="7">
        <text>a secondary alcohol + NAD(+) = a ketone + NADH + H(+)</text>
        <dbReference type="Rhea" id="RHEA:10740"/>
        <dbReference type="ChEBI" id="CHEBI:15378"/>
        <dbReference type="ChEBI" id="CHEBI:17087"/>
        <dbReference type="ChEBI" id="CHEBI:35681"/>
        <dbReference type="ChEBI" id="CHEBI:57540"/>
        <dbReference type="ChEBI" id="CHEBI:57945"/>
        <dbReference type="EC" id="1.1.1.1"/>
    </reaction>
</comment>
<dbReference type="CDD" id="cd05284">
    <property type="entry name" value="arabinose_DH_like"/>
    <property type="match status" value="1"/>
</dbReference>
<keyword evidence="4" id="KW-0479">Metal-binding</keyword>
<dbReference type="SUPFAM" id="SSF51735">
    <property type="entry name" value="NAD(P)-binding Rossmann-fold domains"/>
    <property type="match status" value="1"/>
</dbReference>
<dbReference type="EMBL" id="BAAATJ010000016">
    <property type="protein sequence ID" value="GAA2404791.1"/>
    <property type="molecule type" value="Genomic_DNA"/>
</dbReference>
<dbReference type="Gene3D" id="3.90.180.10">
    <property type="entry name" value="Medium-chain alcohol dehydrogenases, catalytic domain"/>
    <property type="match status" value="1"/>
</dbReference>
<dbReference type="SUPFAM" id="SSF50129">
    <property type="entry name" value="GroES-like"/>
    <property type="match status" value="1"/>
</dbReference>
<evidence type="ECO:0000256" key="2">
    <source>
        <dbReference type="ARBA" id="ARBA00008072"/>
    </source>
</evidence>
<dbReference type="EC" id="1.1.1.1" evidence="3"/>
<reference evidence="11" key="1">
    <citation type="journal article" date="2019" name="Int. J. Syst. Evol. Microbiol.">
        <title>The Global Catalogue of Microorganisms (GCM) 10K type strain sequencing project: providing services to taxonomists for standard genome sequencing and annotation.</title>
        <authorList>
            <consortium name="The Broad Institute Genomics Platform"/>
            <consortium name="The Broad Institute Genome Sequencing Center for Infectious Disease"/>
            <person name="Wu L."/>
            <person name="Ma J."/>
        </authorList>
    </citation>
    <scope>NUCLEOTIDE SEQUENCE [LARGE SCALE GENOMIC DNA]</scope>
    <source>
        <strain evidence="11">JCM 6921</strain>
    </source>
</reference>
<dbReference type="Pfam" id="PF00107">
    <property type="entry name" value="ADH_zinc_N"/>
    <property type="match status" value="1"/>
</dbReference>
<dbReference type="InterPro" id="IPR013149">
    <property type="entry name" value="ADH-like_C"/>
</dbReference>
<sequence>MSEMTAVRMTAWQEPPEVVRIPVPEPGPGEVLVKVAGAGVCHSDLHVMEWPAGTLPYDLPFTLGHETAGRVHTLGPGTRDSGLREGDAVLVYGPWGCGICPSCARGAENYCHRAAELKAAGGGLGADGGMAEYMIVPSPRLLTPLGDLDPGTAAALADAALTPYHAVKRSLHRLVPGTAAVVIGVGGLGHMAVQLLKALSPADVIAVDTSPDKLDLAAEAGADHRVPAGESAAGRIRDLTGGLGAALVLDCVGADATMATAAGAAAVEADITVVGLAGGTLPFRYGTLPWEVSVSIPYWGTRPELAEVAALARAGRIRPHLETHPLADAVEVYRRLREGRVAGRAVLVPED</sequence>
<comment type="caution">
    <text evidence="10">The sequence shown here is derived from an EMBL/GenBank/DDBJ whole genome shotgun (WGS) entry which is preliminary data.</text>
</comment>